<keyword evidence="4" id="KW-1185">Reference proteome</keyword>
<feature type="region of interest" description="Disordered" evidence="1">
    <location>
        <begin position="191"/>
        <end position="234"/>
    </location>
</feature>
<dbReference type="SUPFAM" id="SSF55729">
    <property type="entry name" value="Acyl-CoA N-acyltransferases (Nat)"/>
    <property type="match status" value="1"/>
</dbReference>
<evidence type="ECO:0000313" key="4">
    <source>
        <dbReference type="Proteomes" id="UP000631535"/>
    </source>
</evidence>
<dbReference type="InterPro" id="IPR000182">
    <property type="entry name" value="GNAT_dom"/>
</dbReference>
<evidence type="ECO:0000259" key="2">
    <source>
        <dbReference type="PROSITE" id="PS51186"/>
    </source>
</evidence>
<dbReference type="Pfam" id="PF00583">
    <property type="entry name" value="Acetyltransf_1"/>
    <property type="match status" value="1"/>
</dbReference>
<dbReference type="PROSITE" id="PS51186">
    <property type="entry name" value="GNAT"/>
    <property type="match status" value="1"/>
</dbReference>
<reference evidence="4" key="1">
    <citation type="journal article" date="2019" name="Int. J. Syst. Evol. Microbiol.">
        <title>The Global Catalogue of Microorganisms (GCM) 10K type strain sequencing project: providing services to taxonomists for standard genome sequencing and annotation.</title>
        <authorList>
            <consortium name="The Broad Institute Genomics Platform"/>
            <consortium name="The Broad Institute Genome Sequencing Center for Infectious Disease"/>
            <person name="Wu L."/>
            <person name="Ma J."/>
        </authorList>
    </citation>
    <scope>NUCLEOTIDE SEQUENCE [LARGE SCALE GENOMIC DNA]</scope>
    <source>
        <strain evidence="4">CGMCC 4.7178</strain>
    </source>
</reference>
<sequence length="234" mass="25699">MTVDPGMRTVTTWYLEQTAPGDLREAPGPEPSAGVRIVRAQVPSAEFSRFLYASVGADVEWTDRLPWPGARWQEWLERPGVETWVAYERGTPAGFMELDGASPDTSARATRPGRAVEISYFGLLPAFRGRRIGAHLLGFGAARAWDMAERWPDREPTNRVWLHTCTKDGPHALRNYQRRGFRIFAKEVAQEPAAPAANASATPASAGQGPAPAAPLVPRPDRREPSQGSRPADM</sequence>
<dbReference type="CDD" id="cd04301">
    <property type="entry name" value="NAT_SF"/>
    <property type="match status" value="1"/>
</dbReference>
<evidence type="ECO:0000256" key="1">
    <source>
        <dbReference type="SAM" id="MobiDB-lite"/>
    </source>
</evidence>
<dbReference type="EMBL" id="BMMP01000029">
    <property type="protein sequence ID" value="GGO58279.1"/>
    <property type="molecule type" value="Genomic_DNA"/>
</dbReference>
<proteinExistence type="predicted"/>
<protein>
    <recommendedName>
        <fullName evidence="2">N-acetyltransferase domain-containing protein</fullName>
    </recommendedName>
</protein>
<evidence type="ECO:0000313" key="3">
    <source>
        <dbReference type="EMBL" id="GGO58279.1"/>
    </source>
</evidence>
<dbReference type="InterPro" id="IPR016181">
    <property type="entry name" value="Acyl_CoA_acyltransferase"/>
</dbReference>
<name>A0ABQ2MUE3_9ACTN</name>
<feature type="domain" description="N-acetyltransferase" evidence="2">
    <location>
        <begin position="35"/>
        <end position="197"/>
    </location>
</feature>
<comment type="caution">
    <text evidence="3">The sequence shown here is derived from an EMBL/GenBank/DDBJ whole genome shotgun (WGS) entry which is preliminary data.</text>
</comment>
<dbReference type="Gene3D" id="3.40.630.30">
    <property type="match status" value="1"/>
</dbReference>
<gene>
    <name evidence="3" type="ORF">GCM10012287_56070</name>
</gene>
<accession>A0ABQ2MUE3</accession>
<dbReference type="Proteomes" id="UP000631535">
    <property type="component" value="Unassembled WGS sequence"/>
</dbReference>
<organism evidence="3 4">
    <name type="scientific">Streptomyces daqingensis</name>
    <dbReference type="NCBI Taxonomy" id="1472640"/>
    <lineage>
        <taxon>Bacteria</taxon>
        <taxon>Bacillati</taxon>
        <taxon>Actinomycetota</taxon>
        <taxon>Actinomycetes</taxon>
        <taxon>Kitasatosporales</taxon>
        <taxon>Streptomycetaceae</taxon>
        <taxon>Streptomyces</taxon>
    </lineage>
</organism>
<feature type="compositionally biased region" description="Low complexity" evidence="1">
    <location>
        <begin position="192"/>
        <end position="211"/>
    </location>
</feature>